<proteinExistence type="predicted"/>
<dbReference type="EMBL" id="CP058905">
    <property type="protein sequence ID" value="QLJ96981.1"/>
    <property type="molecule type" value="Genomic_DNA"/>
</dbReference>
<dbReference type="AlphaFoldDB" id="A0A7D5Y6T7"/>
<feature type="signal peptide" evidence="1">
    <location>
        <begin position="1"/>
        <end position="27"/>
    </location>
</feature>
<keyword evidence="1" id="KW-0732">Signal</keyword>
<dbReference type="InterPro" id="IPR036514">
    <property type="entry name" value="SGNH_hydro_sf"/>
</dbReference>
<organism evidence="3">
    <name type="scientific">Micromonospora carbonacea</name>
    <dbReference type="NCBI Taxonomy" id="47853"/>
    <lineage>
        <taxon>Bacteria</taxon>
        <taxon>Bacillati</taxon>
        <taxon>Actinomycetota</taxon>
        <taxon>Actinomycetes</taxon>
        <taxon>Micromonosporales</taxon>
        <taxon>Micromonosporaceae</taxon>
        <taxon>Micromonospora</taxon>
    </lineage>
</organism>
<dbReference type="SUPFAM" id="SSF52266">
    <property type="entry name" value="SGNH hydrolase"/>
    <property type="match status" value="1"/>
</dbReference>
<dbReference type="Gene3D" id="3.40.50.1110">
    <property type="entry name" value="SGNH hydrolase"/>
    <property type="match status" value="1"/>
</dbReference>
<keyword evidence="3" id="KW-0378">Hydrolase</keyword>
<dbReference type="Pfam" id="PF13472">
    <property type="entry name" value="Lipase_GDSL_2"/>
    <property type="match status" value="1"/>
</dbReference>
<name>A0A7D5Y6T7_9ACTN</name>
<evidence type="ECO:0000259" key="2">
    <source>
        <dbReference type="Pfam" id="PF13472"/>
    </source>
</evidence>
<accession>A0A7D5Y6T7</accession>
<evidence type="ECO:0000313" key="3">
    <source>
        <dbReference type="EMBL" id="QLJ96981.1"/>
    </source>
</evidence>
<gene>
    <name evidence="3" type="ORF">HZU44_19135</name>
</gene>
<dbReference type="CDD" id="cd00229">
    <property type="entry name" value="SGNH_hydrolase"/>
    <property type="match status" value="1"/>
</dbReference>
<feature type="domain" description="SGNH hydrolase-type esterase" evidence="2">
    <location>
        <begin position="46"/>
        <end position="242"/>
    </location>
</feature>
<dbReference type="InterPro" id="IPR013830">
    <property type="entry name" value="SGNH_hydro"/>
</dbReference>
<sequence length="255" mass="26055">MAEGARRRTALRRVAAIAVLLAPAISAGEPPPPPTAGPAAPGAVVALGDSVPAGSACDCVPFPDLYARMQVPAVPSVNLARGGFSSGDVWAQLESPDTDDDLRQAGVIMIMVGANDLAAAFDADGDGDGTYRQIAARVGANVAATIDRIRELHDGPVTVLVLGYWNVVKDGSVGLAEYGDAGMAQSATATRYVNHALHDAAAETAALYVPTYPAFKGITGDQDPTDLLADDGDHPNALGHELIARTAHAAVAASR</sequence>
<dbReference type="GO" id="GO:0016787">
    <property type="term" value="F:hydrolase activity"/>
    <property type="evidence" value="ECO:0007669"/>
    <property type="project" value="UniProtKB-KW"/>
</dbReference>
<evidence type="ECO:0000256" key="1">
    <source>
        <dbReference type="SAM" id="SignalP"/>
    </source>
</evidence>
<protein>
    <submittedName>
        <fullName evidence="3">SGNH/GDSL hydrolase family protein</fullName>
    </submittedName>
</protein>
<feature type="chain" id="PRO_5028474340" evidence="1">
    <location>
        <begin position="28"/>
        <end position="255"/>
    </location>
</feature>
<reference evidence="3" key="1">
    <citation type="submission" date="2020-08" db="EMBL/GenBank/DDBJ databases">
        <title>A bifunctional nitrone conjugated secondary metabolite targeting the ribosome.</title>
        <authorList>
            <person name="Limbrick E.M."/>
            <person name="Graf M."/>
            <person name="Derewacz D.K."/>
            <person name="Nguyen F."/>
            <person name="Spraggins J.M."/>
            <person name="Wieland M."/>
            <person name="Ynigez-Gutierrez A.E."/>
            <person name="Reisman B.J."/>
            <person name="Zinshteyn B."/>
            <person name="McCulloch K."/>
            <person name="Iverson T.M."/>
            <person name="Green R."/>
            <person name="Wilson D.N."/>
            <person name="Bachmann B.O."/>
        </authorList>
    </citation>
    <scope>NUCLEOTIDE SEQUENCE</scope>
    <source>
        <strain evidence="3">Africana</strain>
    </source>
</reference>